<dbReference type="eggNOG" id="COG1959">
    <property type="taxonomic scope" value="Bacteria"/>
</dbReference>
<evidence type="ECO:0000256" key="1">
    <source>
        <dbReference type="ARBA" id="ARBA00023125"/>
    </source>
</evidence>
<name>A0A081K9E9_9GAMM</name>
<dbReference type="Pfam" id="PF02082">
    <property type="entry name" value="Rrf2"/>
    <property type="match status" value="1"/>
</dbReference>
<comment type="caution">
    <text evidence="2">The sequence shown here is derived from an EMBL/GenBank/DDBJ whole genome shotgun (WGS) entry which is preliminary data.</text>
</comment>
<dbReference type="InterPro" id="IPR030489">
    <property type="entry name" value="TR_Rrf2-type_CS"/>
</dbReference>
<organism evidence="2 3">
    <name type="scientific">Endozoicomonas elysicola</name>
    <dbReference type="NCBI Taxonomy" id="305900"/>
    <lineage>
        <taxon>Bacteria</taxon>
        <taxon>Pseudomonadati</taxon>
        <taxon>Pseudomonadota</taxon>
        <taxon>Gammaproteobacteria</taxon>
        <taxon>Oceanospirillales</taxon>
        <taxon>Endozoicomonadaceae</taxon>
        <taxon>Endozoicomonas</taxon>
    </lineage>
</organism>
<keyword evidence="1" id="KW-0238">DNA-binding</keyword>
<dbReference type="Gene3D" id="1.10.10.10">
    <property type="entry name" value="Winged helix-like DNA-binding domain superfamily/Winged helix DNA-binding domain"/>
    <property type="match status" value="1"/>
</dbReference>
<dbReference type="Proteomes" id="UP000027997">
    <property type="component" value="Unassembled WGS sequence"/>
</dbReference>
<dbReference type="SUPFAM" id="SSF46785">
    <property type="entry name" value="Winged helix' DNA-binding domain"/>
    <property type="match status" value="1"/>
</dbReference>
<dbReference type="PANTHER" id="PTHR33221:SF4">
    <property type="entry name" value="HTH-TYPE TRANSCRIPTIONAL REPRESSOR NSRR"/>
    <property type="match status" value="1"/>
</dbReference>
<evidence type="ECO:0000313" key="2">
    <source>
        <dbReference type="EMBL" id="KEI70775.1"/>
    </source>
</evidence>
<dbReference type="STRING" id="305900.GV64_08475"/>
<dbReference type="AlphaFoldDB" id="A0A081K9E9"/>
<proteinExistence type="predicted"/>
<protein>
    <submittedName>
        <fullName evidence="2">BadM/Rrf2 family transcriptional regulator</fullName>
    </submittedName>
</protein>
<dbReference type="GO" id="GO:0003677">
    <property type="term" value="F:DNA binding"/>
    <property type="evidence" value="ECO:0007669"/>
    <property type="project" value="UniProtKB-KW"/>
</dbReference>
<sequence length="142" mass="15675">MKLTKHTDYALRILMYAALQPEGQLLSIQEVTDTYDLSRNHVMKIVQKLGHEGYLKTLRGKGGGFTLGKPPEDINLGELVLCMETTMKVVECDQPLCRISPGCELKGVLAEAVAAFMAVLNRYSLADLIGNRKELIKLLAIA</sequence>
<dbReference type="PROSITE" id="PS01332">
    <property type="entry name" value="HTH_RRF2_1"/>
    <property type="match status" value="1"/>
</dbReference>
<keyword evidence="3" id="KW-1185">Reference proteome</keyword>
<dbReference type="EMBL" id="JOJP01000001">
    <property type="protein sequence ID" value="KEI70775.1"/>
    <property type="molecule type" value="Genomic_DNA"/>
</dbReference>
<gene>
    <name evidence="2" type="ORF">GV64_08475</name>
</gene>
<dbReference type="NCBIfam" id="TIGR00738">
    <property type="entry name" value="rrf2_super"/>
    <property type="match status" value="1"/>
</dbReference>
<dbReference type="GO" id="GO:0005829">
    <property type="term" value="C:cytosol"/>
    <property type="evidence" value="ECO:0007669"/>
    <property type="project" value="TreeGrafter"/>
</dbReference>
<dbReference type="RefSeq" id="WP_020580611.1">
    <property type="nucleotide sequence ID" value="NZ_JOJP01000001.1"/>
</dbReference>
<dbReference type="PANTHER" id="PTHR33221">
    <property type="entry name" value="WINGED HELIX-TURN-HELIX TRANSCRIPTIONAL REGULATOR, RRF2 FAMILY"/>
    <property type="match status" value="1"/>
</dbReference>
<reference evidence="2 3" key="1">
    <citation type="submission" date="2014-06" db="EMBL/GenBank/DDBJ databases">
        <title>Whole Genome Sequences of Three Symbiotic Endozoicomonas Bacteria.</title>
        <authorList>
            <person name="Neave M.J."/>
            <person name="Apprill A."/>
            <person name="Voolstra C.R."/>
        </authorList>
    </citation>
    <scope>NUCLEOTIDE SEQUENCE [LARGE SCALE GENOMIC DNA]</scope>
    <source>
        <strain evidence="2 3">DSM 22380</strain>
    </source>
</reference>
<dbReference type="InterPro" id="IPR036388">
    <property type="entry name" value="WH-like_DNA-bd_sf"/>
</dbReference>
<dbReference type="PROSITE" id="PS51197">
    <property type="entry name" value="HTH_RRF2_2"/>
    <property type="match status" value="1"/>
</dbReference>
<dbReference type="InterPro" id="IPR000944">
    <property type="entry name" value="Tscrpt_reg_Rrf2"/>
</dbReference>
<dbReference type="GO" id="GO:0003700">
    <property type="term" value="F:DNA-binding transcription factor activity"/>
    <property type="evidence" value="ECO:0007669"/>
    <property type="project" value="TreeGrafter"/>
</dbReference>
<accession>A0A081K9E9</accession>
<evidence type="ECO:0000313" key="3">
    <source>
        <dbReference type="Proteomes" id="UP000027997"/>
    </source>
</evidence>
<dbReference type="InterPro" id="IPR036390">
    <property type="entry name" value="WH_DNA-bd_sf"/>
</dbReference>